<dbReference type="Proteomes" id="UP000282674">
    <property type="component" value="Unassembled WGS sequence"/>
</dbReference>
<feature type="compositionally biased region" description="Basic residues" evidence="6">
    <location>
        <begin position="299"/>
        <end position="365"/>
    </location>
</feature>
<dbReference type="PANTHER" id="PTHR43214">
    <property type="entry name" value="TWO-COMPONENT RESPONSE REGULATOR"/>
    <property type="match status" value="1"/>
</dbReference>
<keyword evidence="4" id="KW-0804">Transcription</keyword>
<feature type="compositionally biased region" description="Basic residues" evidence="6">
    <location>
        <begin position="103"/>
        <end position="116"/>
    </location>
</feature>
<gene>
    <name evidence="9" type="ORF">EBO15_06590</name>
</gene>
<evidence type="ECO:0000256" key="3">
    <source>
        <dbReference type="ARBA" id="ARBA00023125"/>
    </source>
</evidence>
<feature type="domain" description="HTH luxR-type" evidence="7">
    <location>
        <begin position="530"/>
        <end position="595"/>
    </location>
</feature>
<keyword evidence="2" id="KW-0805">Transcription regulation</keyword>
<dbReference type="OrthoDB" id="9808843at2"/>
<organism evidence="9 10">
    <name type="scientific">Actinomadura harenae</name>
    <dbReference type="NCBI Taxonomy" id="2483351"/>
    <lineage>
        <taxon>Bacteria</taxon>
        <taxon>Bacillati</taxon>
        <taxon>Actinomycetota</taxon>
        <taxon>Actinomycetes</taxon>
        <taxon>Streptosporangiales</taxon>
        <taxon>Thermomonosporaceae</taxon>
        <taxon>Actinomadura</taxon>
    </lineage>
</organism>
<keyword evidence="3 9" id="KW-0238">DNA-binding</keyword>
<dbReference type="PROSITE" id="PS00622">
    <property type="entry name" value="HTH_LUXR_1"/>
    <property type="match status" value="1"/>
</dbReference>
<feature type="region of interest" description="Disordered" evidence="6">
    <location>
        <begin position="56"/>
        <end position="373"/>
    </location>
</feature>
<reference evidence="9 10" key="1">
    <citation type="submission" date="2018-10" db="EMBL/GenBank/DDBJ databases">
        <title>Isolation from soil.</title>
        <authorList>
            <person name="Hu J."/>
        </authorList>
    </citation>
    <scope>NUCLEOTIDE SEQUENCE [LARGE SCALE GENOMIC DNA]</scope>
    <source>
        <strain evidence="9 10">NEAU-Ht49</strain>
    </source>
</reference>
<feature type="compositionally biased region" description="Basic residues" evidence="6">
    <location>
        <begin position="202"/>
        <end position="221"/>
    </location>
</feature>
<feature type="modified residue" description="4-aspartylphosphate" evidence="5">
    <location>
        <position position="430"/>
    </location>
</feature>
<feature type="compositionally biased region" description="Basic and acidic residues" evidence="6">
    <location>
        <begin position="149"/>
        <end position="171"/>
    </location>
</feature>
<dbReference type="GO" id="GO:0000160">
    <property type="term" value="P:phosphorelay signal transduction system"/>
    <property type="evidence" value="ECO:0007669"/>
    <property type="project" value="InterPro"/>
</dbReference>
<proteinExistence type="predicted"/>
<dbReference type="SUPFAM" id="SSF46894">
    <property type="entry name" value="C-terminal effector domain of the bipartite response regulators"/>
    <property type="match status" value="1"/>
</dbReference>
<dbReference type="CDD" id="cd06170">
    <property type="entry name" value="LuxR_C_like"/>
    <property type="match status" value="1"/>
</dbReference>
<dbReference type="SMART" id="SM00421">
    <property type="entry name" value="HTH_LUXR"/>
    <property type="match status" value="1"/>
</dbReference>
<dbReference type="SMART" id="SM00448">
    <property type="entry name" value="REC"/>
    <property type="match status" value="1"/>
</dbReference>
<dbReference type="PROSITE" id="PS50043">
    <property type="entry name" value="HTH_LUXR_2"/>
    <property type="match status" value="1"/>
</dbReference>
<evidence type="ECO:0000256" key="1">
    <source>
        <dbReference type="ARBA" id="ARBA00022553"/>
    </source>
</evidence>
<evidence type="ECO:0000256" key="5">
    <source>
        <dbReference type="PROSITE-ProRule" id="PRU00169"/>
    </source>
</evidence>
<evidence type="ECO:0000256" key="2">
    <source>
        <dbReference type="ARBA" id="ARBA00023015"/>
    </source>
</evidence>
<protein>
    <submittedName>
        <fullName evidence="9">DNA-binding response regulator</fullName>
    </submittedName>
</protein>
<sequence length="601" mass="68969">MAGCPEHREDGLRAGTCRNRGTAGGDRRRRADRPRSRHRHAALRAAALPVHHVAVGHPACPARGRRRVRRVPDLPRRDRRPHLLGLRRPPHHPPPARTGRDVRARRRPHRPLRRLRPAPASRPDRARRRRARARRRRGRARPVGAHAGRTADRRRADHRRDPPGEHRQERTRPHRPRTARRRRPPHLDDRRPGRDRPARDSRHARRRRETPARHRRHRPQRPHRDAPPPRRPPRGRGRRRAGRPQAPARPRPARRPRRGDPRHDRLDRPAHRQRARRAPGPRRRAHRLPDRPGGPHQRPPPRPRNRRRHRTPLHPGRPRTPRPRPRTRPPRRRPPRRARPARHARTRRHRRRRPPHRPRPRRRLPHRSDPPRTARVTISIVVADDHEIVRSGYAALLGTQPDFAVAGTAADGAEAVRLCATLRPDVVLMDVRMPGMDGIEATERLRAADHTPRAAGHMPRVLILTTFELDEYVYDALAAGASGFLLKDVTAERLFEAVRVVAAGDALLAPGVTRRLVEEFARSRRRPRTTPSALAALTPRETEVLRAMAEGLSNPEIAVHLVVSEETVKTHVSRILGKLGLRDRTQAVIAAYESGLIVPGA</sequence>
<evidence type="ECO:0000259" key="7">
    <source>
        <dbReference type="PROSITE" id="PS50043"/>
    </source>
</evidence>
<feature type="compositionally biased region" description="Basic and acidic residues" evidence="6">
    <location>
        <begin position="185"/>
        <end position="201"/>
    </location>
</feature>
<dbReference type="PANTHER" id="PTHR43214:SF24">
    <property type="entry name" value="TRANSCRIPTIONAL REGULATORY PROTEIN NARL-RELATED"/>
    <property type="match status" value="1"/>
</dbReference>
<feature type="compositionally biased region" description="Basic residues" evidence="6">
    <location>
        <begin position="271"/>
        <end position="286"/>
    </location>
</feature>
<dbReference type="GO" id="GO:0003677">
    <property type="term" value="F:DNA binding"/>
    <property type="evidence" value="ECO:0007669"/>
    <property type="project" value="UniProtKB-KW"/>
</dbReference>
<dbReference type="Gene3D" id="3.40.50.2300">
    <property type="match status" value="1"/>
</dbReference>
<dbReference type="InterPro" id="IPR058245">
    <property type="entry name" value="NreC/VraR/RcsB-like_REC"/>
</dbReference>
<dbReference type="GO" id="GO:0006355">
    <property type="term" value="P:regulation of DNA-templated transcription"/>
    <property type="evidence" value="ECO:0007669"/>
    <property type="project" value="InterPro"/>
</dbReference>
<dbReference type="Pfam" id="PF00196">
    <property type="entry name" value="GerE"/>
    <property type="match status" value="1"/>
</dbReference>
<dbReference type="CDD" id="cd17535">
    <property type="entry name" value="REC_NarL-like"/>
    <property type="match status" value="1"/>
</dbReference>
<feature type="compositionally biased region" description="Basic and acidic residues" evidence="6">
    <location>
        <begin position="1"/>
        <end position="12"/>
    </location>
</feature>
<feature type="region of interest" description="Disordered" evidence="6">
    <location>
        <begin position="1"/>
        <end position="40"/>
    </location>
</feature>
<feature type="compositionally biased region" description="Basic and acidic residues" evidence="6">
    <location>
        <begin position="258"/>
        <end position="270"/>
    </location>
</feature>
<evidence type="ECO:0000313" key="9">
    <source>
        <dbReference type="EMBL" id="RMI46656.1"/>
    </source>
</evidence>
<evidence type="ECO:0000256" key="6">
    <source>
        <dbReference type="SAM" id="MobiDB-lite"/>
    </source>
</evidence>
<dbReference type="InterPro" id="IPR001789">
    <property type="entry name" value="Sig_transdc_resp-reg_receiver"/>
</dbReference>
<evidence type="ECO:0000259" key="8">
    <source>
        <dbReference type="PROSITE" id="PS50110"/>
    </source>
</evidence>
<dbReference type="InterPro" id="IPR039420">
    <property type="entry name" value="WalR-like"/>
</dbReference>
<keyword evidence="10" id="KW-1185">Reference proteome</keyword>
<keyword evidence="1 5" id="KW-0597">Phosphoprotein</keyword>
<dbReference type="PROSITE" id="PS50110">
    <property type="entry name" value="RESPONSE_REGULATORY"/>
    <property type="match status" value="1"/>
</dbReference>
<dbReference type="Pfam" id="PF00072">
    <property type="entry name" value="Response_reg"/>
    <property type="match status" value="1"/>
</dbReference>
<evidence type="ECO:0000256" key="4">
    <source>
        <dbReference type="ARBA" id="ARBA00023163"/>
    </source>
</evidence>
<feature type="domain" description="Response regulatory" evidence="8">
    <location>
        <begin position="379"/>
        <end position="502"/>
    </location>
</feature>
<feature type="compositionally biased region" description="Basic residues" evidence="6">
    <location>
        <begin position="231"/>
        <end position="242"/>
    </location>
</feature>
<dbReference type="InterPro" id="IPR011006">
    <property type="entry name" value="CheY-like_superfamily"/>
</dbReference>
<name>A0A3M2MAT6_9ACTN</name>
<feature type="compositionally biased region" description="Basic residues" evidence="6">
    <location>
        <begin position="27"/>
        <end position="40"/>
    </location>
</feature>
<dbReference type="PRINTS" id="PR00038">
    <property type="entry name" value="HTHLUXR"/>
</dbReference>
<dbReference type="EMBL" id="RFFG01000008">
    <property type="protein sequence ID" value="RMI46656.1"/>
    <property type="molecule type" value="Genomic_DNA"/>
</dbReference>
<dbReference type="SUPFAM" id="SSF52172">
    <property type="entry name" value="CheY-like"/>
    <property type="match status" value="1"/>
</dbReference>
<dbReference type="InterPro" id="IPR016032">
    <property type="entry name" value="Sig_transdc_resp-reg_C-effctor"/>
</dbReference>
<accession>A0A3M2MAT6</accession>
<evidence type="ECO:0000313" key="10">
    <source>
        <dbReference type="Proteomes" id="UP000282674"/>
    </source>
</evidence>
<dbReference type="InterPro" id="IPR000792">
    <property type="entry name" value="Tscrpt_reg_LuxR_C"/>
</dbReference>
<comment type="caution">
    <text evidence="9">The sequence shown here is derived from an EMBL/GenBank/DDBJ whole genome shotgun (WGS) entry which is preliminary data.</text>
</comment>
<feature type="compositionally biased region" description="Basic residues" evidence="6">
    <location>
        <begin position="125"/>
        <end position="140"/>
    </location>
</feature>
<feature type="compositionally biased region" description="Basic residues" evidence="6">
    <location>
        <begin position="172"/>
        <end position="184"/>
    </location>
</feature>
<dbReference type="AlphaFoldDB" id="A0A3M2MAT6"/>